<accession>A0A3G2R2L1</accession>
<dbReference type="KEGG" id="bacg:D2962_02840"/>
<dbReference type="AlphaFoldDB" id="A0A3G2R2L1"/>
<dbReference type="InterPro" id="IPR058245">
    <property type="entry name" value="NreC/VraR/RcsB-like_REC"/>
</dbReference>
<dbReference type="InterPro" id="IPR027417">
    <property type="entry name" value="P-loop_NTPase"/>
</dbReference>
<dbReference type="Pfam" id="PF13614">
    <property type="entry name" value="AAA_31"/>
    <property type="match status" value="1"/>
</dbReference>
<dbReference type="EMBL" id="CP033169">
    <property type="protein sequence ID" value="AYO29680.1"/>
    <property type="molecule type" value="Genomic_DNA"/>
</dbReference>
<keyword evidence="3" id="KW-0597">Phosphoprotein</keyword>
<gene>
    <name evidence="5" type="ORF">D2962_02840</name>
</gene>
<dbReference type="RefSeq" id="WP_122014065.1">
    <property type="nucleotide sequence ID" value="NZ_CP033169.1"/>
</dbReference>
<dbReference type="Pfam" id="PF00072">
    <property type="entry name" value="Response_reg"/>
    <property type="match status" value="1"/>
</dbReference>
<evidence type="ECO:0000256" key="2">
    <source>
        <dbReference type="ARBA" id="ARBA00024867"/>
    </source>
</evidence>
<comment type="function">
    <text evidence="2">May play the central regulatory role in sporulation. It may be an element of the effector pathway responsible for the activation of sporulation genes in response to nutritional stress. Spo0A may act in concert with spo0H (a sigma factor) to control the expression of some genes that are critical to the sporulation process.</text>
</comment>
<sequence length="407" mass="44497">MAPIRVLIADDIATTREDIKRLLYFEDDIEVVGEAGDGHEAVSIAEELKPDVILMDINMPRLDGIGATEQISVNLPQCAIIIISIQGEQEYLRKAMAAGAREYLVKPFSANELANAIRRVNESQKRRNMNLAPQMPSNASQGFKQKRGKIIAFFCTKGGVGKTTLACNLAVALAQETGKKVALLDLDLTAGDAAVMLNINARNTIADLVQEQDVMDFQLVDVFLIPHLSGARVLPAPLSPEQAELIHPPHVEQLLKILRENFDYVIADTAPLYSDINLEVLEACDRIALVLNQDLTTLKHVKTALDIMKTLNCESKVRIILNQQSNEGLKVKEVEKTLNTAITAAVPDDGKTVQSAINKGVPFVMGQPYAKVSAAVKDMIGLLDLAKVDEGREAAAKKSFVTRMFSF</sequence>
<dbReference type="Proteomes" id="UP000280960">
    <property type="component" value="Chromosome"/>
</dbReference>
<evidence type="ECO:0000256" key="1">
    <source>
        <dbReference type="ARBA" id="ARBA00018672"/>
    </source>
</evidence>
<organism evidence="5 6">
    <name type="scientific">Biomaibacter acetigenes</name>
    <dbReference type="NCBI Taxonomy" id="2316383"/>
    <lineage>
        <taxon>Bacteria</taxon>
        <taxon>Bacillati</taxon>
        <taxon>Bacillota</taxon>
        <taxon>Clostridia</taxon>
        <taxon>Thermosediminibacterales</taxon>
        <taxon>Tepidanaerobacteraceae</taxon>
        <taxon>Biomaibacter</taxon>
    </lineage>
</organism>
<dbReference type="Gene3D" id="3.40.50.300">
    <property type="entry name" value="P-loop containing nucleotide triphosphate hydrolases"/>
    <property type="match status" value="1"/>
</dbReference>
<dbReference type="InterPro" id="IPR011006">
    <property type="entry name" value="CheY-like_superfamily"/>
</dbReference>
<dbReference type="PANTHER" id="PTHR43384:SF13">
    <property type="entry name" value="SLR0110 PROTEIN"/>
    <property type="match status" value="1"/>
</dbReference>
<feature type="modified residue" description="4-aspartylphosphate" evidence="3">
    <location>
        <position position="56"/>
    </location>
</feature>
<dbReference type="GO" id="GO:0005524">
    <property type="term" value="F:ATP binding"/>
    <property type="evidence" value="ECO:0007669"/>
    <property type="project" value="TreeGrafter"/>
</dbReference>
<dbReference type="GO" id="GO:0005829">
    <property type="term" value="C:cytosol"/>
    <property type="evidence" value="ECO:0007669"/>
    <property type="project" value="TreeGrafter"/>
</dbReference>
<dbReference type="InterPro" id="IPR001789">
    <property type="entry name" value="Sig_transdc_resp-reg_receiver"/>
</dbReference>
<evidence type="ECO:0000259" key="4">
    <source>
        <dbReference type="PROSITE" id="PS50110"/>
    </source>
</evidence>
<evidence type="ECO:0000313" key="5">
    <source>
        <dbReference type="EMBL" id="AYO29680.1"/>
    </source>
</evidence>
<protein>
    <recommendedName>
        <fullName evidence="1">Stage 0 sporulation protein A homolog</fullName>
    </recommendedName>
</protein>
<dbReference type="SMART" id="SM00448">
    <property type="entry name" value="REC"/>
    <property type="match status" value="1"/>
</dbReference>
<dbReference type="GO" id="GO:0051782">
    <property type="term" value="P:negative regulation of cell division"/>
    <property type="evidence" value="ECO:0007669"/>
    <property type="project" value="TreeGrafter"/>
</dbReference>
<dbReference type="GO" id="GO:0000160">
    <property type="term" value="P:phosphorelay signal transduction system"/>
    <property type="evidence" value="ECO:0007669"/>
    <property type="project" value="InterPro"/>
</dbReference>
<dbReference type="InterPro" id="IPR050625">
    <property type="entry name" value="ParA/MinD_ATPase"/>
</dbReference>
<feature type="domain" description="Response regulatory" evidence="4">
    <location>
        <begin position="5"/>
        <end position="121"/>
    </location>
</feature>
<evidence type="ECO:0000313" key="6">
    <source>
        <dbReference type="Proteomes" id="UP000280960"/>
    </source>
</evidence>
<dbReference type="GO" id="GO:0016887">
    <property type="term" value="F:ATP hydrolysis activity"/>
    <property type="evidence" value="ECO:0007669"/>
    <property type="project" value="TreeGrafter"/>
</dbReference>
<evidence type="ECO:0000256" key="3">
    <source>
        <dbReference type="PROSITE-ProRule" id="PRU00169"/>
    </source>
</evidence>
<dbReference type="SUPFAM" id="SSF52540">
    <property type="entry name" value="P-loop containing nucleoside triphosphate hydrolases"/>
    <property type="match status" value="1"/>
</dbReference>
<dbReference type="SUPFAM" id="SSF52172">
    <property type="entry name" value="CheY-like"/>
    <property type="match status" value="1"/>
</dbReference>
<name>A0A3G2R2L1_9FIRM</name>
<dbReference type="GO" id="GO:0009898">
    <property type="term" value="C:cytoplasmic side of plasma membrane"/>
    <property type="evidence" value="ECO:0007669"/>
    <property type="project" value="TreeGrafter"/>
</dbReference>
<dbReference type="Gene3D" id="3.40.50.2300">
    <property type="match status" value="1"/>
</dbReference>
<dbReference type="CDD" id="cd17535">
    <property type="entry name" value="REC_NarL-like"/>
    <property type="match status" value="1"/>
</dbReference>
<dbReference type="InterPro" id="IPR025669">
    <property type="entry name" value="AAA_dom"/>
</dbReference>
<keyword evidence="6" id="KW-1185">Reference proteome</keyword>
<dbReference type="PANTHER" id="PTHR43384">
    <property type="entry name" value="SEPTUM SITE-DETERMINING PROTEIN MIND HOMOLOG, CHLOROPLASTIC-RELATED"/>
    <property type="match status" value="1"/>
</dbReference>
<reference evidence="5 6" key="1">
    <citation type="submission" date="2018-10" db="EMBL/GenBank/DDBJ databases">
        <authorList>
            <person name="Zhang X."/>
        </authorList>
    </citation>
    <scope>NUCLEOTIDE SEQUENCE [LARGE SCALE GENOMIC DNA]</scope>
    <source>
        <strain evidence="5 6">SK-G1</strain>
    </source>
</reference>
<proteinExistence type="predicted"/>
<dbReference type="PROSITE" id="PS50110">
    <property type="entry name" value="RESPONSE_REGULATORY"/>
    <property type="match status" value="1"/>
</dbReference>